<keyword evidence="6" id="KW-0328">Glycosyltransferase</keyword>
<evidence type="ECO:0000256" key="1">
    <source>
        <dbReference type="ARBA" id="ARBA00022490"/>
    </source>
</evidence>
<dbReference type="Gene3D" id="3.40.1780.10">
    <property type="entry name" value="QueA-like"/>
    <property type="match status" value="1"/>
</dbReference>
<dbReference type="PANTHER" id="PTHR30307:SF0">
    <property type="entry name" value="S-ADENOSYLMETHIONINE:TRNA RIBOSYLTRANSFERASE-ISOMERASE"/>
    <property type="match status" value="1"/>
</dbReference>
<comment type="pathway">
    <text evidence="5">tRNA modification; tRNA-queuosine biosynthesis.</text>
</comment>
<organism evidence="6 7">
    <name type="scientific">Rhizobium paknamense</name>
    <dbReference type="NCBI Taxonomy" id="1206817"/>
    <lineage>
        <taxon>Bacteria</taxon>
        <taxon>Pseudomonadati</taxon>
        <taxon>Pseudomonadota</taxon>
        <taxon>Alphaproteobacteria</taxon>
        <taxon>Hyphomicrobiales</taxon>
        <taxon>Rhizobiaceae</taxon>
        <taxon>Rhizobium/Agrobacterium group</taxon>
        <taxon>Rhizobium</taxon>
    </lineage>
</organism>
<comment type="function">
    <text evidence="5">Transfers and isomerizes the ribose moiety from AdoMet to the 7-aminomethyl group of 7-deazaguanine (preQ1-tRNA) to give epoxyqueuosine (oQ-tRNA).</text>
</comment>
<dbReference type="InterPro" id="IPR036100">
    <property type="entry name" value="QueA_sf"/>
</dbReference>
<comment type="catalytic activity">
    <reaction evidence="5">
        <text>7-aminomethyl-7-carbaguanosine(34) in tRNA + S-adenosyl-L-methionine = epoxyqueuosine(34) in tRNA + adenine + L-methionine + 2 H(+)</text>
        <dbReference type="Rhea" id="RHEA:32155"/>
        <dbReference type="Rhea" id="RHEA-COMP:10342"/>
        <dbReference type="Rhea" id="RHEA-COMP:18582"/>
        <dbReference type="ChEBI" id="CHEBI:15378"/>
        <dbReference type="ChEBI" id="CHEBI:16708"/>
        <dbReference type="ChEBI" id="CHEBI:57844"/>
        <dbReference type="ChEBI" id="CHEBI:59789"/>
        <dbReference type="ChEBI" id="CHEBI:82833"/>
        <dbReference type="ChEBI" id="CHEBI:194443"/>
        <dbReference type="EC" id="2.4.99.17"/>
    </reaction>
</comment>
<dbReference type="InterPro" id="IPR042118">
    <property type="entry name" value="QueA_dom1"/>
</dbReference>
<evidence type="ECO:0000313" key="6">
    <source>
        <dbReference type="EMBL" id="MDQ0453822.1"/>
    </source>
</evidence>
<dbReference type="GO" id="GO:0051075">
    <property type="term" value="F:S-adenosylmethionine:tRNA ribosyltransferase-isomerase activity"/>
    <property type="evidence" value="ECO:0007669"/>
    <property type="project" value="UniProtKB-EC"/>
</dbReference>
<evidence type="ECO:0000313" key="7">
    <source>
        <dbReference type="Proteomes" id="UP001235269"/>
    </source>
</evidence>
<dbReference type="NCBIfam" id="NF001140">
    <property type="entry name" value="PRK00147.1"/>
    <property type="match status" value="1"/>
</dbReference>
<gene>
    <name evidence="5" type="primary">queA</name>
    <name evidence="6" type="ORF">QO005_000137</name>
</gene>
<evidence type="ECO:0000256" key="2">
    <source>
        <dbReference type="ARBA" id="ARBA00022679"/>
    </source>
</evidence>
<dbReference type="InterPro" id="IPR003699">
    <property type="entry name" value="QueA"/>
</dbReference>
<keyword evidence="3 5" id="KW-0949">S-adenosyl-L-methionine</keyword>
<comment type="caution">
    <text evidence="6">The sequence shown here is derived from an EMBL/GenBank/DDBJ whole genome shotgun (WGS) entry which is preliminary data.</text>
</comment>
<dbReference type="HAMAP" id="MF_00113">
    <property type="entry name" value="QueA"/>
    <property type="match status" value="1"/>
</dbReference>
<accession>A0ABU0I6I0</accession>
<keyword evidence="2 5" id="KW-0808">Transferase</keyword>
<dbReference type="PANTHER" id="PTHR30307">
    <property type="entry name" value="S-ADENOSYLMETHIONINE:TRNA RIBOSYLTRANSFERASE-ISOMERASE"/>
    <property type="match status" value="1"/>
</dbReference>
<reference evidence="6 7" key="1">
    <citation type="submission" date="2023-07" db="EMBL/GenBank/DDBJ databases">
        <title>Genomic Encyclopedia of Type Strains, Phase IV (KMG-IV): sequencing the most valuable type-strain genomes for metagenomic binning, comparative biology and taxonomic classification.</title>
        <authorList>
            <person name="Goeker M."/>
        </authorList>
    </citation>
    <scope>NUCLEOTIDE SEQUENCE [LARGE SCALE GENOMIC DNA]</scope>
    <source>
        <strain evidence="6 7">DSM 100301</strain>
    </source>
</reference>
<name>A0ABU0I6I0_9HYPH</name>
<dbReference type="SUPFAM" id="SSF111337">
    <property type="entry name" value="QueA-like"/>
    <property type="match status" value="1"/>
</dbReference>
<dbReference type="Pfam" id="PF02547">
    <property type="entry name" value="Queuosine_synth"/>
    <property type="match status" value="1"/>
</dbReference>
<dbReference type="EC" id="2.4.99.17" evidence="5"/>
<keyword evidence="1 5" id="KW-0963">Cytoplasm</keyword>
<evidence type="ECO:0000256" key="4">
    <source>
        <dbReference type="ARBA" id="ARBA00022785"/>
    </source>
</evidence>
<keyword evidence="4 5" id="KW-0671">Queuosine biosynthesis</keyword>
<comment type="similarity">
    <text evidence="5">Belongs to the QueA family.</text>
</comment>
<comment type="subunit">
    <text evidence="5">Monomer.</text>
</comment>
<dbReference type="NCBIfam" id="TIGR00113">
    <property type="entry name" value="queA"/>
    <property type="match status" value="1"/>
</dbReference>
<dbReference type="Gene3D" id="2.40.10.240">
    <property type="entry name" value="QueA-like"/>
    <property type="match status" value="1"/>
</dbReference>
<evidence type="ECO:0000256" key="5">
    <source>
        <dbReference type="HAMAP-Rule" id="MF_00113"/>
    </source>
</evidence>
<dbReference type="RefSeq" id="WP_307156055.1">
    <property type="nucleotide sequence ID" value="NZ_JAUSWH010000001.1"/>
</dbReference>
<dbReference type="EMBL" id="JAUSWH010000001">
    <property type="protein sequence ID" value="MDQ0453822.1"/>
    <property type="molecule type" value="Genomic_DNA"/>
</dbReference>
<keyword evidence="7" id="KW-1185">Reference proteome</keyword>
<protein>
    <recommendedName>
        <fullName evidence="5">S-adenosylmethionine:tRNA ribosyltransferase-isomerase</fullName>
        <ecNumber evidence="5">2.4.99.17</ecNumber>
    </recommendedName>
    <alternativeName>
        <fullName evidence="5">Queuosine biosynthesis protein QueA</fullName>
    </alternativeName>
</protein>
<dbReference type="InterPro" id="IPR042119">
    <property type="entry name" value="QueA_dom2"/>
</dbReference>
<proteinExistence type="inferred from homology"/>
<dbReference type="Proteomes" id="UP001235269">
    <property type="component" value="Unassembled WGS sequence"/>
</dbReference>
<comment type="subcellular location">
    <subcellularLocation>
        <location evidence="5">Cytoplasm</location>
    </subcellularLocation>
</comment>
<evidence type="ECO:0000256" key="3">
    <source>
        <dbReference type="ARBA" id="ARBA00022691"/>
    </source>
</evidence>
<sequence>MRVDLFDFDLPEDNIALRPASPRDHARFLVVRPGAEPHLQDAHVYDLPSFLKPGDALVFNDTKVIPAQLEGLRLRDGAERTPVSCTLHMRVAANRWKAFARPGKRIKEGDRIVFGGSDNNACMLGELIATVAEKGEAGEIDLAFDLSGPDLDQAIATVGHIPLPPYIAAKRAEDEKDRSDYQTIYAREEGAVAAPTAGLHFTPDLFAALDRAGIERHFVTLHVGAGTFLPVKADDTADHKMHHEIGHVSQQTAAALNAVRARGGRIVSVGTTSLRLLESAASESGEILPWSGATDIFITPGYRFRAVDMLMTNFHLPKSTLFMLVSAFSGLETMQGAYAHAIRAGYRFYSYGDSSLLFRKDKE</sequence>